<dbReference type="EMBL" id="JAFBRM010000002">
    <property type="protein sequence ID" value="MBM1713792.1"/>
    <property type="molecule type" value="Genomic_DNA"/>
</dbReference>
<evidence type="ECO:0000313" key="3">
    <source>
        <dbReference type="Proteomes" id="UP000732193"/>
    </source>
</evidence>
<keyword evidence="3" id="KW-1185">Reference proteome</keyword>
<keyword evidence="2" id="KW-0378">Hydrolase</keyword>
<proteinExistence type="predicted"/>
<name>A0AAE2VZK5_9RHOB</name>
<dbReference type="GO" id="GO:0016787">
    <property type="term" value="F:hydrolase activity"/>
    <property type="evidence" value="ECO:0007669"/>
    <property type="project" value="UniProtKB-KW"/>
</dbReference>
<reference evidence="2 3" key="1">
    <citation type="submission" date="2021-01" db="EMBL/GenBank/DDBJ databases">
        <title>Diatom-associated Roseobacters Show Island Model of Population Structure.</title>
        <authorList>
            <person name="Qu L."/>
            <person name="Feng X."/>
            <person name="Chen Y."/>
            <person name="Li L."/>
            <person name="Wang X."/>
            <person name="Hu Z."/>
            <person name="Wang H."/>
            <person name="Luo H."/>
        </authorList>
    </citation>
    <scope>NUCLEOTIDE SEQUENCE [LARGE SCALE GENOMIC DNA]</scope>
    <source>
        <strain evidence="2 3">TR60-84</strain>
    </source>
</reference>
<keyword evidence="1" id="KW-0732">Signal</keyword>
<dbReference type="RefSeq" id="WP_203242085.1">
    <property type="nucleotide sequence ID" value="NZ_CANKZB010000001.1"/>
</dbReference>
<evidence type="ECO:0000256" key="1">
    <source>
        <dbReference type="SAM" id="SignalP"/>
    </source>
</evidence>
<feature type="chain" id="PRO_5042221892" evidence="1">
    <location>
        <begin position="23"/>
        <end position="100"/>
    </location>
</feature>
<comment type="caution">
    <text evidence="2">The sequence shown here is derived from an EMBL/GenBank/DDBJ whole genome shotgun (WGS) entry which is preliminary data.</text>
</comment>
<dbReference type="Proteomes" id="UP000732193">
    <property type="component" value="Unassembled WGS sequence"/>
</dbReference>
<organism evidence="2 3">
    <name type="scientific">Sulfitobacter geojensis</name>
    <dbReference type="NCBI Taxonomy" id="1342299"/>
    <lineage>
        <taxon>Bacteria</taxon>
        <taxon>Pseudomonadati</taxon>
        <taxon>Pseudomonadota</taxon>
        <taxon>Alphaproteobacteria</taxon>
        <taxon>Rhodobacterales</taxon>
        <taxon>Roseobacteraceae</taxon>
        <taxon>Sulfitobacter</taxon>
    </lineage>
</organism>
<protein>
    <submittedName>
        <fullName evidence="2">S-adenosyl-L-homocysteine hydrolase</fullName>
    </submittedName>
</protein>
<accession>A0AAE2VZK5</accession>
<feature type="signal peptide" evidence="1">
    <location>
        <begin position="1"/>
        <end position="22"/>
    </location>
</feature>
<dbReference type="AlphaFoldDB" id="A0AAE2VZK5"/>
<evidence type="ECO:0000313" key="2">
    <source>
        <dbReference type="EMBL" id="MBM1713792.1"/>
    </source>
</evidence>
<gene>
    <name evidence="2" type="ORF">JQV55_09485</name>
</gene>
<sequence length="100" mass="10767">MKLFISTMTLVLGATFATTAMADSNVCMPAGEMKAALTDWYGEKPVAAPTQAKEQLWVSQETGTWTMIKGFSDGNACVIAQGDDWMTGADQDQILAQLQD</sequence>